<dbReference type="InterPro" id="IPR013783">
    <property type="entry name" value="Ig-like_fold"/>
</dbReference>
<protein>
    <submittedName>
        <fullName evidence="2">Gliding motility-associated-like protein</fullName>
    </submittedName>
</protein>
<comment type="caution">
    <text evidence="2">The sequence shown here is derived from an EMBL/GenBank/DDBJ whole genome shotgun (WGS) entry which is preliminary data.</text>
</comment>
<name>A0A495EE37_9FLAO</name>
<dbReference type="Gene3D" id="2.60.40.10">
    <property type="entry name" value="Immunoglobulins"/>
    <property type="match status" value="3"/>
</dbReference>
<reference evidence="2 3" key="1">
    <citation type="submission" date="2018-10" db="EMBL/GenBank/DDBJ databases">
        <title>Genomic Encyclopedia of Archaeal and Bacterial Type Strains, Phase II (KMG-II): from individual species to whole genera.</title>
        <authorList>
            <person name="Goeker M."/>
        </authorList>
    </citation>
    <scope>NUCLEOTIDE SEQUENCE [LARGE SCALE GENOMIC DNA]</scope>
    <source>
        <strain evidence="2 3">DSM 25230</strain>
    </source>
</reference>
<feature type="signal peptide" evidence="1">
    <location>
        <begin position="1"/>
        <end position="28"/>
    </location>
</feature>
<feature type="chain" id="PRO_5019748441" evidence="1">
    <location>
        <begin position="29"/>
        <end position="750"/>
    </location>
</feature>
<gene>
    <name evidence="2" type="ORF">CLV91_0892</name>
</gene>
<keyword evidence="1" id="KW-0732">Signal</keyword>
<dbReference type="RefSeq" id="WP_245987138.1">
    <property type="nucleotide sequence ID" value="NZ_RBIQ01000007.1"/>
</dbReference>
<dbReference type="AlphaFoldDB" id="A0A495EE37"/>
<dbReference type="InterPro" id="IPR036179">
    <property type="entry name" value="Ig-like_dom_sf"/>
</dbReference>
<evidence type="ECO:0000313" key="2">
    <source>
        <dbReference type="EMBL" id="RKR14813.1"/>
    </source>
</evidence>
<dbReference type="SUPFAM" id="SSF48726">
    <property type="entry name" value="Immunoglobulin"/>
    <property type="match status" value="1"/>
</dbReference>
<organism evidence="2 3">
    <name type="scientific">Maribacter vaceletii</name>
    <dbReference type="NCBI Taxonomy" id="1206816"/>
    <lineage>
        <taxon>Bacteria</taxon>
        <taxon>Pseudomonadati</taxon>
        <taxon>Bacteroidota</taxon>
        <taxon>Flavobacteriia</taxon>
        <taxon>Flavobacteriales</taxon>
        <taxon>Flavobacteriaceae</taxon>
        <taxon>Maribacter</taxon>
    </lineage>
</organism>
<keyword evidence="3" id="KW-1185">Reference proteome</keyword>
<accession>A0A495EE37</accession>
<proteinExistence type="predicted"/>
<evidence type="ECO:0000313" key="3">
    <source>
        <dbReference type="Proteomes" id="UP000269412"/>
    </source>
</evidence>
<sequence length="750" mass="80749">MKQRLTYGNALLLMLFIFLGATTLSAQAIVLNAPTPADNPNLSGNSPWGNICAGNGGFNQYYANIKWAGTANTNNEFILELSDANGDFSSPTELAKATDKNTTTDFDIEFAIPTTTRGQGYKMRVRSTDPEKTSPESAAYSMYYMDVTNNLNISEAGDGVPPGNICSENPITLQVDNISNPETYQYIWYRSGTELTSEKGHTISVTQSGIYNAFIDYGPECTGSGNTDSNWVDVTIGATGSGIAINSPSKTALCNGDTETLTMNLTDPSWSYQWYKDSAAISGAITETFIIDASVAGFEGDYQVEISGAGICTEKSGAVTITNADNFTITRNNSANVVVLPSQPETLSVSTTAITPSYQWYRNNTIISGATNSTLDITQEGSYYVEVTQSGGTCPGTIRNSETTTAVVPASFEIIADYQSNYTACVATSIVLEVKTINAIADDGSKTDVTTSIIDSFTYQWKKDGVDISGATSKTISLTDTSENGDYTIEGTIATYNDTSDTLPVQLLTNETVTISSTSTIYCSSSDVITISTTKDLSTETYAWELNNSSVSTSGATLNVTAPGTYRLAIDKNGCTLYSNEVVISTLDPSLITLDVDGEIIFPEGSSKTVTASGGTAYRWLDTNGIELGSTNSYTFTQEGEYVLIANIDNCEISKPLTVVYQDLFNVPNVITPNGDGANDQWVIPNTYSNKQDINVVIYTDKGVELLNENGYQNNWPESTTTFAKQNMVFYYVIKNANETLKQGTITVIR</sequence>
<dbReference type="Pfam" id="PF13585">
    <property type="entry name" value="CHU_C"/>
    <property type="match status" value="1"/>
</dbReference>
<evidence type="ECO:0000256" key="1">
    <source>
        <dbReference type="SAM" id="SignalP"/>
    </source>
</evidence>
<dbReference type="EMBL" id="RBIQ01000007">
    <property type="protein sequence ID" value="RKR14813.1"/>
    <property type="molecule type" value="Genomic_DNA"/>
</dbReference>
<dbReference type="Proteomes" id="UP000269412">
    <property type="component" value="Unassembled WGS sequence"/>
</dbReference>